<dbReference type="AlphaFoldDB" id="A0A1H8LJS9"/>
<dbReference type="OrthoDB" id="2678721at2"/>
<proteinExistence type="predicted"/>
<gene>
    <name evidence="1" type="ORF">SAMN04488134_103234</name>
</gene>
<protein>
    <submittedName>
        <fullName evidence="1">Uncharacterized protein</fullName>
    </submittedName>
</protein>
<evidence type="ECO:0000313" key="2">
    <source>
        <dbReference type="Proteomes" id="UP000199300"/>
    </source>
</evidence>
<accession>A0A1H8LJS9</accession>
<name>A0A1H8LJS9_9BACI</name>
<reference evidence="1 2" key="1">
    <citation type="submission" date="2016-10" db="EMBL/GenBank/DDBJ databases">
        <authorList>
            <person name="de Groot N.N."/>
        </authorList>
    </citation>
    <scope>NUCLEOTIDE SEQUENCE [LARGE SCALE GENOMIC DNA]</scope>
    <source>
        <strain evidence="1 2">CGMCC 1.10434</strain>
    </source>
</reference>
<keyword evidence="2" id="KW-1185">Reference proteome</keyword>
<evidence type="ECO:0000313" key="1">
    <source>
        <dbReference type="EMBL" id="SEO05414.1"/>
    </source>
</evidence>
<organism evidence="1 2">
    <name type="scientific">Amphibacillus marinus</name>
    <dbReference type="NCBI Taxonomy" id="872970"/>
    <lineage>
        <taxon>Bacteria</taxon>
        <taxon>Bacillati</taxon>
        <taxon>Bacillota</taxon>
        <taxon>Bacilli</taxon>
        <taxon>Bacillales</taxon>
        <taxon>Bacillaceae</taxon>
        <taxon>Amphibacillus</taxon>
    </lineage>
</organism>
<dbReference type="RefSeq" id="WP_091496130.1">
    <property type="nucleotide sequence ID" value="NZ_FODJ01000003.1"/>
</dbReference>
<sequence>MKQSFLVINKETKVATEYEYNWVNHGMLRRLHERKEKNEITIQCACSDNVTLSVSVKSNPFLYPSTKKHKHKDDCIRHSNNTNRSDYEKGWNYDEDKGLHIVNLEKLVIAPSASKEEDNNKKTIYRKTNNASTVSKVQYETTMLGFVAKLNMMAWENSVQGYEPKTPDRYELLRKIYGVAGRIRLKGKKKTFNEMFYKYKSIREVKVNKEISFVYMYVDESRPITQEKPLPDGTEKVALNCIDSFKKTRKFYIDKEEFQTKIENEPHSDRYVVAGYAYKANLYHRLLSLTSYAVIPVTKEGLYCESHHEKEHYEKLCDEGVRFFKPYLPLPEYGNFIPDGYIVNGNNEKPTIFEIFGIHNNEDYDKRKSEKKNAVLDPRFQEKYTHYFLER</sequence>
<dbReference type="EMBL" id="FODJ01000003">
    <property type="protein sequence ID" value="SEO05414.1"/>
    <property type="molecule type" value="Genomic_DNA"/>
</dbReference>
<dbReference type="Proteomes" id="UP000199300">
    <property type="component" value="Unassembled WGS sequence"/>
</dbReference>